<dbReference type="GO" id="GO:0016586">
    <property type="term" value="C:RSC-type complex"/>
    <property type="evidence" value="ECO:0007669"/>
    <property type="project" value="InterPro"/>
</dbReference>
<evidence type="ECO:0000256" key="8">
    <source>
        <dbReference type="PROSITE-ProRule" id="PRU00035"/>
    </source>
</evidence>
<reference evidence="11" key="2">
    <citation type="submission" date="2023-05" db="EMBL/GenBank/DDBJ databases">
        <authorList>
            <consortium name="Lawrence Berkeley National Laboratory"/>
            <person name="Steindorff A."/>
            <person name="Hensen N."/>
            <person name="Bonometti L."/>
            <person name="Westerberg I."/>
            <person name="Brannstrom I.O."/>
            <person name="Guillou S."/>
            <person name="Cros-Aarteil S."/>
            <person name="Calhoun S."/>
            <person name="Haridas S."/>
            <person name="Kuo A."/>
            <person name="Mondo S."/>
            <person name="Pangilinan J."/>
            <person name="Riley R."/>
            <person name="Labutti K."/>
            <person name="Andreopoulos B."/>
            <person name="Lipzen A."/>
            <person name="Chen C."/>
            <person name="Yanf M."/>
            <person name="Daum C."/>
            <person name="Ng V."/>
            <person name="Clum A."/>
            <person name="Ohm R."/>
            <person name="Martin F."/>
            <person name="Silar P."/>
            <person name="Natvig D."/>
            <person name="Lalanne C."/>
            <person name="Gautier V."/>
            <person name="Ament-Velasquez S.L."/>
            <person name="Kruys A."/>
            <person name="Hutchinson M.I."/>
            <person name="Powell A.J."/>
            <person name="Barry K."/>
            <person name="Miller A.N."/>
            <person name="Grigoriev I.V."/>
            <person name="Debuchy R."/>
            <person name="Gladieux P."/>
            <person name="Thoren M.H."/>
            <person name="Johannesson H."/>
        </authorList>
    </citation>
    <scope>NUCLEOTIDE SEQUENCE</scope>
    <source>
        <strain evidence="11">CBS 508.74</strain>
    </source>
</reference>
<feature type="region of interest" description="Disordered" evidence="9">
    <location>
        <begin position="176"/>
        <end position="259"/>
    </location>
</feature>
<evidence type="ECO:0000313" key="11">
    <source>
        <dbReference type="EMBL" id="KAK4116913.1"/>
    </source>
</evidence>
<dbReference type="AlphaFoldDB" id="A0AAN6TLY7"/>
<keyword evidence="2" id="KW-0677">Repeat</keyword>
<dbReference type="InterPro" id="IPR036427">
    <property type="entry name" value="Bromodomain-like_sf"/>
</dbReference>
<keyword evidence="5 8" id="KW-0103">Bromodomain</keyword>
<evidence type="ECO:0000256" key="2">
    <source>
        <dbReference type="ARBA" id="ARBA00022737"/>
    </source>
</evidence>
<dbReference type="PROSITE" id="PS50014">
    <property type="entry name" value="BROMODOMAIN_2"/>
    <property type="match status" value="2"/>
</dbReference>
<dbReference type="PANTHER" id="PTHR16062">
    <property type="entry name" value="SWI/SNF-RELATED"/>
    <property type="match status" value="1"/>
</dbReference>
<feature type="compositionally biased region" description="Low complexity" evidence="9">
    <location>
        <begin position="419"/>
        <end position="428"/>
    </location>
</feature>
<comment type="subcellular location">
    <subcellularLocation>
        <location evidence="1">Nucleus</location>
    </subcellularLocation>
</comment>
<evidence type="ECO:0000256" key="3">
    <source>
        <dbReference type="ARBA" id="ARBA00022853"/>
    </source>
</evidence>
<evidence type="ECO:0000256" key="6">
    <source>
        <dbReference type="ARBA" id="ARBA00023163"/>
    </source>
</evidence>
<evidence type="ECO:0000256" key="7">
    <source>
        <dbReference type="ARBA" id="ARBA00023242"/>
    </source>
</evidence>
<proteinExistence type="predicted"/>
<feature type="compositionally biased region" description="Polar residues" evidence="9">
    <location>
        <begin position="522"/>
        <end position="534"/>
    </location>
</feature>
<dbReference type="InterPro" id="IPR037382">
    <property type="entry name" value="Rsc/polybromo"/>
</dbReference>
<dbReference type="EMBL" id="MU853333">
    <property type="protein sequence ID" value="KAK4116913.1"/>
    <property type="molecule type" value="Genomic_DNA"/>
</dbReference>
<feature type="compositionally biased region" description="Polar residues" evidence="9">
    <location>
        <begin position="491"/>
        <end position="501"/>
    </location>
</feature>
<keyword evidence="3" id="KW-0156">Chromatin regulator</keyword>
<evidence type="ECO:0000256" key="9">
    <source>
        <dbReference type="SAM" id="MobiDB-lite"/>
    </source>
</evidence>
<protein>
    <recommendedName>
        <fullName evidence="10">Bromo domain-containing protein</fullName>
    </recommendedName>
</protein>
<evidence type="ECO:0000256" key="1">
    <source>
        <dbReference type="ARBA" id="ARBA00004123"/>
    </source>
</evidence>
<dbReference type="Gene3D" id="1.20.920.10">
    <property type="entry name" value="Bromodomain-like"/>
    <property type="match status" value="2"/>
</dbReference>
<dbReference type="CDD" id="cd04369">
    <property type="entry name" value="Bromodomain"/>
    <property type="match status" value="2"/>
</dbReference>
<sequence>MDNKRKAGSSTGVGPSDGDERAPKRRRAPGPPSDYDLQQEESYESTTAYGLQFLETIRRTRDKNGRLVAKYFENLLPREGNEEYYRRIRMPISLKIIERKLHNQDFKNMTELESYFKRMVTNAKEFYPKNSEIFEDAERVRKALSNYMTKTNPAYKKIPGFSCQAAPIPETADAELDEASADHGGQDAGQEEDAEGDDDAQGDAEDAEGEEVDDDGDEEDDTPKKIVLKRRGPGRPSRGSSEPARKLGPGGRAKSDHEYAGVPYKGLNFQQAQEKIVEELIRKPDEHGDPYFLDFINLPARSNKEYFSVITSPLSLKGLQKLVRGIHGRQPATGISDFKNWASFEDKASLLWNNAHFFNEEGSLIYNLATELKETFEKELTEAKAVVQEPPQPTKIKVKMTPGQETPVTGAKKITIHVAGSRGSAGASPAPQTGQSSDSGRPGNAADINRNGVPPRATVANAGSQPDTLTAPSTSGVQPSPSVSGAMPGMVTQQSPVSLPRSNGMMPNLTNVPNGVSPPAQGLQQASSVPQQPNGHPVAAAAAPPPPPLYDNKYRAPGRGLPDALLPSVLIRTHPGIAIDRRFRLEIPAHPKEAQQNISVHLPGIHNRLQLIPRLASFEQQGRPYRLFVTLNNQTLGRSTPLPIPDDPLPLNALVFDVPLQQGTNIINVAVIAALPKGQKLFNGAECELERMTINAHLMKAY</sequence>
<dbReference type="FunFam" id="1.20.920.10:FF:000083">
    <property type="entry name" value="WGS project CABT00000000 data, contig 2.8"/>
    <property type="match status" value="1"/>
</dbReference>
<feature type="compositionally biased region" description="Acidic residues" evidence="9">
    <location>
        <begin position="189"/>
        <end position="221"/>
    </location>
</feature>
<evidence type="ECO:0000256" key="4">
    <source>
        <dbReference type="ARBA" id="ARBA00023015"/>
    </source>
</evidence>
<keyword evidence="12" id="KW-1185">Reference proteome</keyword>
<dbReference type="InterPro" id="IPR054551">
    <property type="entry name" value="RSC4_Ig-like"/>
</dbReference>
<dbReference type="Pfam" id="PF00439">
    <property type="entry name" value="Bromodomain"/>
    <property type="match status" value="2"/>
</dbReference>
<evidence type="ECO:0000313" key="12">
    <source>
        <dbReference type="Proteomes" id="UP001302812"/>
    </source>
</evidence>
<feature type="compositionally biased region" description="Polar residues" evidence="9">
    <location>
        <begin position="430"/>
        <end position="439"/>
    </location>
</feature>
<dbReference type="SMART" id="SM00297">
    <property type="entry name" value="BROMO"/>
    <property type="match status" value="2"/>
</dbReference>
<dbReference type="Proteomes" id="UP001302812">
    <property type="component" value="Unassembled WGS sequence"/>
</dbReference>
<keyword evidence="4" id="KW-0805">Transcription regulation</keyword>
<reference evidence="11" key="1">
    <citation type="journal article" date="2023" name="Mol. Phylogenet. Evol.">
        <title>Genome-scale phylogeny and comparative genomics of the fungal order Sordariales.</title>
        <authorList>
            <person name="Hensen N."/>
            <person name="Bonometti L."/>
            <person name="Westerberg I."/>
            <person name="Brannstrom I.O."/>
            <person name="Guillou S."/>
            <person name="Cros-Aarteil S."/>
            <person name="Calhoun S."/>
            <person name="Haridas S."/>
            <person name="Kuo A."/>
            <person name="Mondo S."/>
            <person name="Pangilinan J."/>
            <person name="Riley R."/>
            <person name="LaButti K."/>
            <person name="Andreopoulos B."/>
            <person name="Lipzen A."/>
            <person name="Chen C."/>
            <person name="Yan M."/>
            <person name="Daum C."/>
            <person name="Ng V."/>
            <person name="Clum A."/>
            <person name="Steindorff A."/>
            <person name="Ohm R.A."/>
            <person name="Martin F."/>
            <person name="Silar P."/>
            <person name="Natvig D.O."/>
            <person name="Lalanne C."/>
            <person name="Gautier V."/>
            <person name="Ament-Velasquez S.L."/>
            <person name="Kruys A."/>
            <person name="Hutchinson M.I."/>
            <person name="Powell A.J."/>
            <person name="Barry K."/>
            <person name="Miller A.N."/>
            <person name="Grigoriev I.V."/>
            <person name="Debuchy R."/>
            <person name="Gladieux P."/>
            <person name="Hiltunen Thoren M."/>
            <person name="Johannesson H."/>
        </authorList>
    </citation>
    <scope>NUCLEOTIDE SEQUENCE</scope>
    <source>
        <strain evidence="11">CBS 508.74</strain>
    </source>
</reference>
<dbReference type="GO" id="GO:0006368">
    <property type="term" value="P:transcription elongation by RNA polymerase II"/>
    <property type="evidence" value="ECO:0007669"/>
    <property type="project" value="TreeGrafter"/>
</dbReference>
<dbReference type="PANTHER" id="PTHR16062:SF19">
    <property type="entry name" value="PROTEIN POLYBROMO-1"/>
    <property type="match status" value="1"/>
</dbReference>
<feature type="compositionally biased region" description="Polar residues" evidence="9">
    <location>
        <begin position="461"/>
        <end position="483"/>
    </location>
</feature>
<evidence type="ECO:0000256" key="5">
    <source>
        <dbReference type="ARBA" id="ARBA00023117"/>
    </source>
</evidence>
<feature type="domain" description="Bromo" evidence="10">
    <location>
        <begin position="64"/>
        <end position="134"/>
    </location>
</feature>
<evidence type="ECO:0000259" key="10">
    <source>
        <dbReference type="PROSITE" id="PS50014"/>
    </source>
</evidence>
<dbReference type="GO" id="GO:0006338">
    <property type="term" value="P:chromatin remodeling"/>
    <property type="evidence" value="ECO:0007669"/>
    <property type="project" value="InterPro"/>
</dbReference>
<accession>A0AAN6TLY7</accession>
<keyword evidence="7" id="KW-0539">Nucleus</keyword>
<feature type="region of interest" description="Disordered" evidence="9">
    <location>
        <begin position="1"/>
        <end position="42"/>
    </location>
</feature>
<feature type="domain" description="Bromo" evidence="10">
    <location>
        <begin position="292"/>
        <end position="366"/>
    </location>
</feature>
<dbReference type="Pfam" id="PF22994">
    <property type="entry name" value="RSC4_Ig_like"/>
    <property type="match status" value="1"/>
</dbReference>
<dbReference type="RefSeq" id="XP_064674483.1">
    <property type="nucleotide sequence ID" value="XM_064814420.1"/>
</dbReference>
<dbReference type="InterPro" id="IPR001487">
    <property type="entry name" value="Bromodomain"/>
</dbReference>
<organism evidence="11 12">
    <name type="scientific">Canariomyces notabilis</name>
    <dbReference type="NCBI Taxonomy" id="2074819"/>
    <lineage>
        <taxon>Eukaryota</taxon>
        <taxon>Fungi</taxon>
        <taxon>Dikarya</taxon>
        <taxon>Ascomycota</taxon>
        <taxon>Pezizomycotina</taxon>
        <taxon>Sordariomycetes</taxon>
        <taxon>Sordariomycetidae</taxon>
        <taxon>Sordariales</taxon>
        <taxon>Chaetomiaceae</taxon>
        <taxon>Canariomyces</taxon>
    </lineage>
</organism>
<keyword evidence="6" id="KW-0804">Transcription</keyword>
<dbReference type="GeneID" id="89938545"/>
<dbReference type="GO" id="GO:0003682">
    <property type="term" value="F:chromatin binding"/>
    <property type="evidence" value="ECO:0007669"/>
    <property type="project" value="TreeGrafter"/>
</dbReference>
<feature type="region of interest" description="Disordered" evidence="9">
    <location>
        <begin position="419"/>
        <end position="547"/>
    </location>
</feature>
<gene>
    <name evidence="11" type="ORF">N656DRAFT_775299</name>
</gene>
<comment type="caution">
    <text evidence="11">The sequence shown here is derived from an EMBL/GenBank/DDBJ whole genome shotgun (WGS) entry which is preliminary data.</text>
</comment>
<name>A0AAN6TLY7_9PEZI</name>
<dbReference type="SUPFAM" id="SSF47370">
    <property type="entry name" value="Bromodomain"/>
    <property type="match status" value="2"/>
</dbReference>